<dbReference type="AlphaFoldDB" id="A0A3D9RZG9"/>
<evidence type="ECO:0008006" key="3">
    <source>
        <dbReference type="Google" id="ProtNLM"/>
    </source>
</evidence>
<dbReference type="InterPro" id="IPR036063">
    <property type="entry name" value="Smr_dom_sf"/>
</dbReference>
<dbReference type="OrthoDB" id="1524810at2"/>
<dbReference type="Gene3D" id="3.30.1370.110">
    <property type="match status" value="1"/>
</dbReference>
<protein>
    <recommendedName>
        <fullName evidence="3">Smr domain-containing protein</fullName>
    </recommendedName>
</protein>
<dbReference type="RefSeq" id="WP_115879847.1">
    <property type="nucleotide sequence ID" value="NZ_QTTQ01000010.1"/>
</dbReference>
<organism evidence="1 2">
    <name type="scientific">Lutibacter oceani</name>
    <dbReference type="NCBI Taxonomy" id="1853311"/>
    <lineage>
        <taxon>Bacteria</taxon>
        <taxon>Pseudomonadati</taxon>
        <taxon>Bacteroidota</taxon>
        <taxon>Flavobacteriia</taxon>
        <taxon>Flavobacteriales</taxon>
        <taxon>Flavobacteriaceae</taxon>
        <taxon>Lutibacter</taxon>
    </lineage>
</organism>
<gene>
    <name evidence="1" type="ORF">BX611_1578</name>
</gene>
<accession>A0A3D9RZG9</accession>
<keyword evidence="2" id="KW-1185">Reference proteome</keyword>
<dbReference type="EMBL" id="QTTQ01000010">
    <property type="protein sequence ID" value="REE82035.1"/>
    <property type="molecule type" value="Genomic_DNA"/>
</dbReference>
<proteinExistence type="predicted"/>
<reference evidence="1 2" key="1">
    <citation type="submission" date="2018-08" db="EMBL/GenBank/DDBJ databases">
        <title>Genomic Encyclopedia of Type Strains, Phase III (KMG-III): the genomes of soil and plant-associated and newly described type strains.</title>
        <authorList>
            <person name="Whitman W."/>
        </authorList>
    </citation>
    <scope>NUCLEOTIDE SEQUENCE [LARGE SCALE GENOMIC DNA]</scope>
    <source>
        <strain evidence="1 2">325-5</strain>
    </source>
</reference>
<name>A0A3D9RZG9_9FLAO</name>
<evidence type="ECO:0000313" key="1">
    <source>
        <dbReference type="EMBL" id="REE82035.1"/>
    </source>
</evidence>
<sequence length="187" mass="21316">MSFKVGDMVAVLDDIIKGKVTAVYQNKIVIETTDGFSFDFLPNELVVIKESQSELSKYSDISNESLLEKIDESSNKKNAPKFKSSLKEEKLQPMEVDLHIHQLTESTRGMDNYDMLNLQIETAKHKIEFAIRNRIPKIVFIHGVGAGVLKTELDFLFKNYHIDSYAASFKKYGLGATEVYIYQNPKK</sequence>
<comment type="caution">
    <text evidence="1">The sequence shown here is derived from an EMBL/GenBank/DDBJ whole genome shotgun (WGS) entry which is preliminary data.</text>
</comment>
<dbReference type="Proteomes" id="UP000256429">
    <property type="component" value="Unassembled WGS sequence"/>
</dbReference>
<evidence type="ECO:0000313" key="2">
    <source>
        <dbReference type="Proteomes" id="UP000256429"/>
    </source>
</evidence>